<dbReference type="InterPro" id="IPR004344">
    <property type="entry name" value="TTL/TTLL_fam"/>
</dbReference>
<evidence type="ECO:0000313" key="2">
    <source>
        <dbReference type="EMBL" id="CAJ0589894.1"/>
    </source>
</evidence>
<dbReference type="EMBL" id="CATQJL010000001">
    <property type="protein sequence ID" value="CAJ0589894.1"/>
    <property type="molecule type" value="Genomic_DNA"/>
</dbReference>
<accession>A0AA36DNX4</accession>
<evidence type="ECO:0000313" key="3">
    <source>
        <dbReference type="Proteomes" id="UP001176961"/>
    </source>
</evidence>
<dbReference type="Gene3D" id="3.30.470.20">
    <property type="entry name" value="ATP-grasp fold, B domain"/>
    <property type="match status" value="1"/>
</dbReference>
<name>A0AA36DNX4_CYLNA</name>
<sequence length="209" mass="24009">MGDPLTQALFCQSEVGVERGIRCLSKVFQKQQVKMLHALKALPSKANFFELSRFDFVVDEDLNVFLMEANMSPNLSSGHFAQNQILYEQVLFNIFSLVGIASAFTKDIREQSQEYNNARKFLAPDQSIYSFAHECSRCSPCDAMMECQLCASCMAPATLSFLRATSIEHSSKQDMKMLNFDEKQKPLTKEDHLLRLWRRVKCKHEQSWC</sequence>
<proteinExistence type="inferred from homology"/>
<reference evidence="2" key="1">
    <citation type="submission" date="2023-07" db="EMBL/GenBank/DDBJ databases">
        <authorList>
            <consortium name="CYATHOMIX"/>
        </authorList>
    </citation>
    <scope>NUCLEOTIDE SEQUENCE</scope>
    <source>
        <strain evidence="2">N/A</strain>
    </source>
</reference>
<dbReference type="GO" id="GO:0019098">
    <property type="term" value="P:reproductive behavior"/>
    <property type="evidence" value="ECO:0007669"/>
    <property type="project" value="UniProtKB-ARBA"/>
</dbReference>
<protein>
    <submittedName>
        <fullName evidence="2">Uncharacterized protein</fullName>
    </submittedName>
</protein>
<dbReference type="Proteomes" id="UP001176961">
    <property type="component" value="Unassembled WGS sequence"/>
</dbReference>
<comment type="caution">
    <text evidence="2">The sequence shown here is derived from an EMBL/GenBank/DDBJ whole genome shotgun (WGS) entry which is preliminary data.</text>
</comment>
<gene>
    <name evidence="2" type="ORF">CYNAS_LOCUS1877</name>
</gene>
<keyword evidence="3" id="KW-1185">Reference proteome</keyword>
<organism evidence="2 3">
    <name type="scientific">Cylicocyclus nassatus</name>
    <name type="common">Nematode worm</name>
    <dbReference type="NCBI Taxonomy" id="53992"/>
    <lineage>
        <taxon>Eukaryota</taxon>
        <taxon>Metazoa</taxon>
        <taxon>Ecdysozoa</taxon>
        <taxon>Nematoda</taxon>
        <taxon>Chromadorea</taxon>
        <taxon>Rhabditida</taxon>
        <taxon>Rhabditina</taxon>
        <taxon>Rhabditomorpha</taxon>
        <taxon>Strongyloidea</taxon>
        <taxon>Strongylidae</taxon>
        <taxon>Cylicocyclus</taxon>
    </lineage>
</organism>
<dbReference type="PROSITE" id="PS51221">
    <property type="entry name" value="TTL"/>
    <property type="match status" value="1"/>
</dbReference>
<dbReference type="PANTHER" id="PTHR47113:SF1">
    <property type="entry name" value="LD09343P"/>
    <property type="match status" value="1"/>
</dbReference>
<dbReference type="Pfam" id="PF03133">
    <property type="entry name" value="TTL"/>
    <property type="match status" value="1"/>
</dbReference>
<dbReference type="SUPFAM" id="SSF56059">
    <property type="entry name" value="Glutathione synthetase ATP-binding domain-like"/>
    <property type="match status" value="1"/>
</dbReference>
<dbReference type="InterPro" id="IPR053317">
    <property type="entry name" value="Tubulin_polyglutamylase"/>
</dbReference>
<dbReference type="PANTHER" id="PTHR47113">
    <property type="entry name" value="LD09343P"/>
    <property type="match status" value="1"/>
</dbReference>
<evidence type="ECO:0000256" key="1">
    <source>
        <dbReference type="ARBA" id="ARBA00006820"/>
    </source>
</evidence>
<dbReference type="AlphaFoldDB" id="A0AA36DNX4"/>
<comment type="similarity">
    <text evidence="1">Belongs to the tubulin--tyrosine ligase family.</text>
</comment>